<keyword evidence="14" id="KW-0812">Transmembrane</keyword>
<keyword evidence="11 12" id="KW-1038">Host endoplasmic reticulum</keyword>
<evidence type="ECO:0000256" key="13">
    <source>
        <dbReference type="RuleBase" id="RU363022"/>
    </source>
</evidence>
<comment type="subcellular location">
    <subcellularLocation>
        <location evidence="12 13">Host endoplasmic reticulum lumen</location>
    </subcellularLocation>
    <subcellularLocation>
        <location evidence="12">Virion</location>
    </subcellularLocation>
    <text evidence="12">The outer layer contains 780 copies of VP7, grouped as 260 trimers. Immature double-layered particles assembled in the cytoplasm bud across the membrane of the endoplasmic reticulum, acquiring during this process a transient lipid membrane that is modified with the ER resident viral glycoproteins NSP4 and VP7; these enveloped particles also contain VP4. As the particles move towards the interior of the ER cisternae, the transient lipid membrane and the non-structural protein NSP4 are lost, while the virus surface proteins VP4 and VP7 rearrange to form the outermost virus protein layer, yielding mature infectious triple-layered particles.</text>
</comment>
<dbReference type="Pfam" id="PF00434">
    <property type="entry name" value="VP7"/>
    <property type="match status" value="1"/>
</dbReference>
<keyword evidence="6 12" id="KW-1152">Outer capsid protein</keyword>
<keyword evidence="2 12" id="KW-0945">Host-virus interaction</keyword>
<dbReference type="Gene3D" id="2.60.120.800">
    <property type="entry name" value="Rotavirus outer-layer protein VP7, domain 2"/>
    <property type="match status" value="1"/>
</dbReference>
<evidence type="ECO:0000256" key="9">
    <source>
        <dbReference type="ARBA" id="ARBA00023157"/>
    </source>
</evidence>
<keyword evidence="3 12" id="KW-1146">T=13 icosahedral capsid protein</keyword>
<proteinExistence type="inferred from homology"/>
<dbReference type="InterPro" id="IPR042207">
    <property type="entry name" value="VP7_1"/>
</dbReference>
<evidence type="ECO:0000313" key="15">
    <source>
        <dbReference type="EMBL" id="ALE20411.1"/>
    </source>
</evidence>
<evidence type="ECO:0000256" key="4">
    <source>
        <dbReference type="ARBA" id="ARBA00022723"/>
    </source>
</evidence>
<evidence type="ECO:0000256" key="1">
    <source>
        <dbReference type="ARBA" id="ARBA00022561"/>
    </source>
</evidence>
<keyword evidence="9 12" id="KW-1015">Disulfide bond</keyword>
<dbReference type="InterPro" id="IPR001963">
    <property type="entry name" value="VP7"/>
</dbReference>
<dbReference type="GO" id="GO:0044166">
    <property type="term" value="C:host cell endoplasmic reticulum lumen"/>
    <property type="evidence" value="ECO:0007669"/>
    <property type="project" value="UniProtKB-SubCell"/>
</dbReference>
<comment type="function">
    <text evidence="13">Rotavirus attachment and entry into the host cell probably involves multiple sequential contacts between the outer capsid proteins VP4 and VP7, and the cell receptors.</text>
</comment>
<evidence type="ECO:0000256" key="7">
    <source>
        <dbReference type="ARBA" id="ARBA00022837"/>
    </source>
</evidence>
<keyword evidence="1 12" id="KW-0167">Capsid protein</keyword>
<feature type="transmembrane region" description="Helical" evidence="14">
    <location>
        <begin position="29"/>
        <end position="47"/>
    </location>
</feature>
<keyword evidence="7 12" id="KW-0106">Calcium</keyword>
<organism evidence="15 16">
    <name type="scientific">Rotavirus C</name>
    <dbReference type="NCBI Taxonomy" id="36427"/>
    <lineage>
        <taxon>Viruses</taxon>
        <taxon>Riboviria</taxon>
        <taxon>Orthornavirae</taxon>
        <taxon>Duplornaviricota</taxon>
        <taxon>Resentoviricetes</taxon>
        <taxon>Reovirales</taxon>
        <taxon>Sedoreoviridae</taxon>
        <taxon>Rotavirus</taxon>
        <taxon>Rotavirus tritogastroenteritidis</taxon>
    </lineage>
</organism>
<evidence type="ECO:0000256" key="5">
    <source>
        <dbReference type="ARBA" id="ARBA00022729"/>
    </source>
</evidence>
<comment type="function">
    <text evidence="12">Calcium-binding protein that interacts with rotavirus cell receptors once the initial attachment by VP4 has been achieved. Rotavirus attachment and entry into the host cell probably involves multiple sequential contacts between the outer capsid proteins VP4 and VP7, and the cell receptors. Following entry into the host cell, low intracellular or intravesicular Ca(2+) concentration probably causes the calcium-stabilized VP7 trimers to dissociate from the virion. This step is probably necessary for the membrane-disrupting entry step and the release of VP4, which is locked onto the virion by VP7.</text>
</comment>
<keyword evidence="5" id="KW-0732">Signal</keyword>
<feature type="transmembrane region" description="Helical" evidence="14">
    <location>
        <begin position="6"/>
        <end position="22"/>
    </location>
</feature>
<dbReference type="EMBL" id="KP988018">
    <property type="protein sequence ID" value="ALE20411.1"/>
    <property type="molecule type" value="Genomic_RNA"/>
</dbReference>
<dbReference type="GO" id="GO:0039624">
    <property type="term" value="C:viral outer capsid"/>
    <property type="evidence" value="ECO:0007669"/>
    <property type="project" value="UniProtKB-UniRule"/>
</dbReference>
<sequence>MVCTTLYTVCVILCILLVYTLILRKMFHLITDVLIITLVISSCTGLANAQMFIDDMRYNGNVEGVINVTNPFNVESLCIYFPSSAVGAPGPGKSDGLINDNNYAQTLAALFETKGFPRGSVIFKTYAKTSDFINSIEMTCSYNIVIIPDDLTHSEAIEQIAEWILNVWKCDDMNLDIYTYEQVGKDNLWAAFGDDCDVAVCPLDTTMNGIGCTPASTETYEVLSNDTQLALIDVVDNVRHRIQVTSTIPNNIQCKLKNCMKGEARLNTAIVRISASSSFDNSLSPLNNGQTTRSFKINAKKWWKIFYTIVDYINTFVQSMTPRHRAIYPEGWMLRYA</sequence>
<comment type="similarity">
    <text evidence="12 13">Belongs to the rotavirus VP7 family.</text>
</comment>
<evidence type="ECO:0000256" key="14">
    <source>
        <dbReference type="SAM" id="Phobius"/>
    </source>
</evidence>
<evidence type="ECO:0000256" key="12">
    <source>
        <dbReference type="HAMAP-Rule" id="MF_04130"/>
    </source>
</evidence>
<keyword evidence="10 12" id="KW-0325">Glycoprotein</keyword>
<evidence type="ECO:0000313" key="16">
    <source>
        <dbReference type="Proteomes" id="UP000162063"/>
    </source>
</evidence>
<accession>A0A0M3TCA6</accession>
<dbReference type="GO" id="GO:0039621">
    <property type="term" value="C:T=13 icosahedral viral capsid"/>
    <property type="evidence" value="ECO:0007669"/>
    <property type="project" value="UniProtKB-UniRule"/>
</dbReference>
<keyword evidence="14" id="KW-1133">Transmembrane helix</keyword>
<dbReference type="Proteomes" id="UP000162063">
    <property type="component" value="Genome"/>
</dbReference>
<evidence type="ECO:0000256" key="8">
    <source>
        <dbReference type="ARBA" id="ARBA00022844"/>
    </source>
</evidence>
<evidence type="ECO:0000256" key="10">
    <source>
        <dbReference type="ARBA" id="ARBA00023180"/>
    </source>
</evidence>
<name>A0A0M3TCA6_9REOV</name>
<comment type="subunit">
    <text evidence="13">Homotrimer. 2 Ca(2+) ions bound at each subunit interface in the trimer hold the trimer together.</text>
</comment>
<protein>
    <recommendedName>
        <fullName evidence="12 13">Outer capsid glycoprotein VP7</fullName>
    </recommendedName>
</protein>
<dbReference type="Gene3D" id="3.40.50.11130">
    <property type="entry name" value="Glycoprotein VP7, domain 1"/>
    <property type="match status" value="1"/>
</dbReference>
<keyword evidence="4 12" id="KW-0479">Metal-binding</keyword>
<comment type="subunit">
    <text evidence="12">Homotrimer; disulfide-linked. 2 Ca(2+) ions bound at each subunit interface in the trimer hold the trimer together. Interacts with the intermediate capsid protein VP6. Interacts with the outer capsid protein VP5*.</text>
</comment>
<evidence type="ECO:0000256" key="3">
    <source>
        <dbReference type="ARBA" id="ARBA00022708"/>
    </source>
</evidence>
<keyword evidence="8 12" id="KW-0946">Virion</keyword>
<reference evidence="15 16" key="1">
    <citation type="submission" date="2015-03" db="EMBL/GenBank/DDBJ databases">
        <title>Identification and characterization of a canine rotavirus C.</title>
        <authorList>
            <person name="Marton S."/>
            <person name="Mihalov-Kovacs E."/>
            <person name="Doro R."/>
            <person name="Csata T."/>
            <person name="Feher E."/>
            <person name="Matthijnssens J."/>
            <person name="Martella V."/>
            <person name="Banyai K."/>
        </authorList>
    </citation>
    <scope>NUCLEOTIDE SEQUENCE [LARGE SCALE GENOMIC DNA]</scope>
    <source>
        <strain evidence="15">RVC/Dog-wt/HUN/174/2012/G10P8</strain>
    </source>
</reference>
<evidence type="ECO:0000256" key="11">
    <source>
        <dbReference type="ARBA" id="ARBA00023184"/>
    </source>
</evidence>
<evidence type="ECO:0000256" key="2">
    <source>
        <dbReference type="ARBA" id="ARBA00022581"/>
    </source>
</evidence>
<dbReference type="HAMAP" id="MF_04130">
    <property type="entry name" value="Rota_VP7"/>
    <property type="match status" value="1"/>
</dbReference>
<evidence type="ECO:0000256" key="6">
    <source>
        <dbReference type="ARBA" id="ARBA00022770"/>
    </source>
</evidence>
<keyword evidence="14" id="KW-0472">Membrane</keyword>
<dbReference type="GO" id="GO:0046872">
    <property type="term" value="F:metal ion binding"/>
    <property type="evidence" value="ECO:0007669"/>
    <property type="project" value="UniProtKB-KW"/>
</dbReference>
<dbReference type="InterPro" id="IPR042210">
    <property type="entry name" value="VP7_2"/>
</dbReference>